<dbReference type="InterPro" id="IPR012664">
    <property type="entry name" value="CHP02452"/>
</dbReference>
<evidence type="ECO:0000259" key="1">
    <source>
        <dbReference type="Pfam" id="PF10021"/>
    </source>
</evidence>
<dbReference type="NCBIfam" id="TIGR02452">
    <property type="entry name" value="TIGR02452 family protein"/>
    <property type="match status" value="1"/>
</dbReference>
<organism evidence="2 3">
    <name type="scientific">Symbiodinium pilosum</name>
    <name type="common">Dinoflagellate</name>
    <dbReference type="NCBI Taxonomy" id="2952"/>
    <lineage>
        <taxon>Eukaryota</taxon>
        <taxon>Sar</taxon>
        <taxon>Alveolata</taxon>
        <taxon>Dinophyceae</taxon>
        <taxon>Suessiales</taxon>
        <taxon>Symbiodiniaceae</taxon>
        <taxon>Symbiodinium</taxon>
    </lineage>
</organism>
<dbReference type="OrthoDB" id="9985428at2759"/>
<dbReference type="Proteomes" id="UP000649617">
    <property type="component" value="Unassembled WGS sequence"/>
</dbReference>
<gene>
    <name evidence="2" type="ORF">SPIL2461_LOCUS15477</name>
</gene>
<dbReference type="InterPro" id="IPR043472">
    <property type="entry name" value="Macro_dom-like"/>
</dbReference>
<protein>
    <recommendedName>
        <fullName evidence="1">Microbial-type PARG catalytic domain-containing protein</fullName>
    </recommendedName>
</protein>
<dbReference type="InterPro" id="IPR019261">
    <property type="entry name" value="PARG_cat_microbial"/>
</dbReference>
<dbReference type="AlphaFoldDB" id="A0A812URP6"/>
<dbReference type="EMBL" id="CAJNIZ010038003">
    <property type="protein sequence ID" value="CAE7574615.1"/>
    <property type="molecule type" value="Genomic_DNA"/>
</dbReference>
<accession>A0A812URP6</accession>
<feature type="domain" description="Microbial-type PARG catalytic" evidence="1">
    <location>
        <begin position="6"/>
        <end position="114"/>
    </location>
</feature>
<keyword evidence="3" id="KW-1185">Reference proteome</keyword>
<proteinExistence type="predicted"/>
<dbReference type="PANTHER" id="PTHR35596">
    <property type="entry name" value="DUF2263 DOMAIN-CONTAINING PROTEIN"/>
    <property type="match status" value="1"/>
</dbReference>
<name>A0A812URP6_SYMPI</name>
<comment type="caution">
    <text evidence="2">The sequence shown here is derived from an EMBL/GenBank/DDBJ whole genome shotgun (WGS) entry which is preliminary data.</text>
</comment>
<dbReference type="SUPFAM" id="SSF52949">
    <property type="entry name" value="Macro domain-like"/>
    <property type="match status" value="1"/>
</dbReference>
<dbReference type="Gene3D" id="3.40.220.10">
    <property type="entry name" value="Leucine Aminopeptidase, subunit E, domain 1"/>
    <property type="match status" value="1"/>
</dbReference>
<sequence>MEFVQKAVRTGKYQGADGQAFSLNRKMLSASLKGAVMLLTVPAPSGSYAPRKTEGLSLEVVAEDTLEAVQHLATEGLVNPAVLVFASDTNPGGSRKAANVGTQEEALCRQSTLRLGQEQLTYPIPTLGVAYVPQVQGLLPSGIVVFGGICAALRQCLASESPTAKETEFLEAKVASVLGTAVAFGHRNLVLGAWGCGAFGNPPEVVSGAFASVLRSAAFEGAFDRVVFAIPNDQLRRTFQVAFE</sequence>
<dbReference type="PIRSF" id="PIRSF014899">
    <property type="entry name" value="UCP014899"/>
    <property type="match status" value="1"/>
</dbReference>
<reference evidence="2" key="1">
    <citation type="submission" date="2021-02" db="EMBL/GenBank/DDBJ databases">
        <authorList>
            <person name="Dougan E. K."/>
            <person name="Rhodes N."/>
            <person name="Thang M."/>
            <person name="Chan C."/>
        </authorList>
    </citation>
    <scope>NUCLEOTIDE SEQUENCE</scope>
</reference>
<dbReference type="Pfam" id="PF10021">
    <property type="entry name" value="PARG_cat_microb"/>
    <property type="match status" value="1"/>
</dbReference>
<dbReference type="PANTHER" id="PTHR35596:SF1">
    <property type="entry name" value="MICROBIAL-TYPE PARG CATALYTIC DOMAIN-CONTAINING PROTEIN"/>
    <property type="match status" value="1"/>
</dbReference>
<evidence type="ECO:0000313" key="3">
    <source>
        <dbReference type="Proteomes" id="UP000649617"/>
    </source>
</evidence>
<evidence type="ECO:0000313" key="2">
    <source>
        <dbReference type="EMBL" id="CAE7574615.1"/>
    </source>
</evidence>